<dbReference type="InterPro" id="IPR043461">
    <property type="entry name" value="LpxH-like"/>
</dbReference>
<evidence type="ECO:0000256" key="2">
    <source>
        <dbReference type="ARBA" id="ARBA00022519"/>
    </source>
</evidence>
<dbReference type="Pfam" id="PF00149">
    <property type="entry name" value="Metallophos"/>
    <property type="match status" value="1"/>
</dbReference>
<evidence type="ECO:0000313" key="9">
    <source>
        <dbReference type="Proteomes" id="UP000184212"/>
    </source>
</evidence>
<dbReference type="AlphaFoldDB" id="A0A1M5VCG7"/>
<dbReference type="EMBL" id="FQWQ01000004">
    <property type="protein sequence ID" value="SHH72881.1"/>
    <property type="molecule type" value="Genomic_DNA"/>
</dbReference>
<dbReference type="OrthoDB" id="9802481at2"/>
<evidence type="ECO:0000313" key="8">
    <source>
        <dbReference type="EMBL" id="SHH72881.1"/>
    </source>
</evidence>
<organism evidence="8 9">
    <name type="scientific">Chryseolinea serpens</name>
    <dbReference type="NCBI Taxonomy" id="947013"/>
    <lineage>
        <taxon>Bacteria</taxon>
        <taxon>Pseudomonadati</taxon>
        <taxon>Bacteroidota</taxon>
        <taxon>Cytophagia</taxon>
        <taxon>Cytophagales</taxon>
        <taxon>Fulvivirgaceae</taxon>
        <taxon>Chryseolinea</taxon>
    </lineage>
</organism>
<keyword evidence="5" id="KW-0472">Membrane</keyword>
<evidence type="ECO:0000256" key="4">
    <source>
        <dbReference type="ARBA" id="ARBA00022801"/>
    </source>
</evidence>
<sequence>MIEPVASLHGKKIFFASDFHLGVPDHATSLQRERRIVAWLEEVRHEAHSIYLLGDIFDFWFEYRHAIPRGFIRLQGKLAELRDAGIPIVFFTGNHDMWMFDYFPTELGIPIFRDPQVLQVGAQKLLIGHGDGLGPGDHTYKFIKKFFNSKLCQWLFARLHPNFGIGIANYWSRKSRLGNQKREEKFEGEEGEFLWSYCKDLESREHFDYYIFGHRHLPLDLQIGPNSRYINTGEWVNFTTYAEYDGQRVELKTFKSPS</sequence>
<evidence type="ECO:0000256" key="5">
    <source>
        <dbReference type="ARBA" id="ARBA00023136"/>
    </source>
</evidence>
<name>A0A1M5VCG7_9BACT</name>
<dbReference type="SUPFAM" id="SSF56300">
    <property type="entry name" value="Metallo-dependent phosphatases"/>
    <property type="match status" value="1"/>
</dbReference>
<protein>
    <submittedName>
        <fullName evidence="8">UDP-2,3-diacylglucosamine hydrolase</fullName>
    </submittedName>
</protein>
<keyword evidence="9" id="KW-1185">Reference proteome</keyword>
<evidence type="ECO:0000256" key="6">
    <source>
        <dbReference type="ARBA" id="ARBA00023211"/>
    </source>
</evidence>
<keyword evidence="3" id="KW-0479">Metal-binding</keyword>
<dbReference type="GO" id="GO:0046872">
    <property type="term" value="F:metal ion binding"/>
    <property type="evidence" value="ECO:0007669"/>
    <property type="project" value="UniProtKB-KW"/>
</dbReference>
<dbReference type="CDD" id="cd07398">
    <property type="entry name" value="MPP_YbbF-LpxH"/>
    <property type="match status" value="1"/>
</dbReference>
<keyword evidence="2" id="KW-0997">Cell inner membrane</keyword>
<dbReference type="GO" id="GO:0016020">
    <property type="term" value="C:membrane"/>
    <property type="evidence" value="ECO:0007669"/>
    <property type="project" value="GOC"/>
</dbReference>
<dbReference type="STRING" id="947013.SAMN04488109_5000"/>
<accession>A0A1M5VCG7</accession>
<evidence type="ECO:0000256" key="3">
    <source>
        <dbReference type="ARBA" id="ARBA00022723"/>
    </source>
</evidence>
<dbReference type="InterPro" id="IPR029052">
    <property type="entry name" value="Metallo-depent_PP-like"/>
</dbReference>
<dbReference type="PANTHER" id="PTHR34990:SF1">
    <property type="entry name" value="UDP-2,3-DIACYLGLUCOSAMINE HYDROLASE"/>
    <property type="match status" value="1"/>
</dbReference>
<dbReference type="PANTHER" id="PTHR34990">
    <property type="entry name" value="UDP-2,3-DIACYLGLUCOSAMINE HYDROLASE-RELATED"/>
    <property type="match status" value="1"/>
</dbReference>
<evidence type="ECO:0000259" key="7">
    <source>
        <dbReference type="Pfam" id="PF00149"/>
    </source>
</evidence>
<gene>
    <name evidence="8" type="ORF">SAMN04488109_5000</name>
</gene>
<dbReference type="GO" id="GO:0008758">
    <property type="term" value="F:UDP-2,3-diacylglucosamine hydrolase activity"/>
    <property type="evidence" value="ECO:0007669"/>
    <property type="project" value="TreeGrafter"/>
</dbReference>
<keyword evidence="4 8" id="KW-0378">Hydrolase</keyword>
<proteinExistence type="predicted"/>
<reference evidence="8 9" key="1">
    <citation type="submission" date="2016-11" db="EMBL/GenBank/DDBJ databases">
        <authorList>
            <person name="Jaros S."/>
            <person name="Januszkiewicz K."/>
            <person name="Wedrychowicz H."/>
        </authorList>
    </citation>
    <scope>NUCLEOTIDE SEQUENCE [LARGE SCALE GENOMIC DNA]</scope>
    <source>
        <strain evidence="8 9">DSM 24574</strain>
    </source>
</reference>
<dbReference type="Proteomes" id="UP000184212">
    <property type="component" value="Unassembled WGS sequence"/>
</dbReference>
<feature type="domain" description="Calcineurin-like phosphoesterase" evidence="7">
    <location>
        <begin position="12"/>
        <end position="217"/>
    </location>
</feature>
<keyword evidence="1" id="KW-1003">Cell membrane</keyword>
<dbReference type="GO" id="GO:0009245">
    <property type="term" value="P:lipid A biosynthetic process"/>
    <property type="evidence" value="ECO:0007669"/>
    <property type="project" value="TreeGrafter"/>
</dbReference>
<keyword evidence="6" id="KW-0464">Manganese</keyword>
<evidence type="ECO:0000256" key="1">
    <source>
        <dbReference type="ARBA" id="ARBA00022475"/>
    </source>
</evidence>
<dbReference type="Gene3D" id="3.60.21.10">
    <property type="match status" value="1"/>
</dbReference>
<dbReference type="InterPro" id="IPR004843">
    <property type="entry name" value="Calcineurin-like_PHP"/>
</dbReference>
<dbReference type="RefSeq" id="WP_073139875.1">
    <property type="nucleotide sequence ID" value="NZ_FQWQ01000004.1"/>
</dbReference>